<dbReference type="InterPro" id="IPR036236">
    <property type="entry name" value="Znf_C2H2_sf"/>
</dbReference>
<evidence type="ECO:0000256" key="6">
    <source>
        <dbReference type="ARBA" id="ARBA00022492"/>
    </source>
</evidence>
<feature type="domain" description="C2H2-type" evidence="15">
    <location>
        <begin position="126"/>
        <end position="153"/>
    </location>
</feature>
<evidence type="ECO:0000313" key="17">
    <source>
        <dbReference type="Proteomes" id="UP000326759"/>
    </source>
</evidence>
<evidence type="ECO:0000256" key="2">
    <source>
        <dbReference type="ARBA" id="ARBA00004123"/>
    </source>
</evidence>
<dbReference type="EMBL" id="SEYY01023409">
    <property type="protein sequence ID" value="KAB7494868.1"/>
    <property type="molecule type" value="Genomic_DNA"/>
</dbReference>
<feature type="compositionally biased region" description="Basic and acidic residues" evidence="14">
    <location>
        <begin position="30"/>
        <end position="59"/>
    </location>
</feature>
<evidence type="ECO:0000256" key="12">
    <source>
        <dbReference type="ARBA" id="ARBA00023242"/>
    </source>
</evidence>
<comment type="similarity">
    <text evidence="3">Belongs to the hunchback C2H2-type zinc-finger protein family.</text>
</comment>
<evidence type="ECO:0000256" key="9">
    <source>
        <dbReference type="ARBA" id="ARBA00022771"/>
    </source>
</evidence>
<proteinExistence type="inferred from homology"/>
<evidence type="ECO:0000256" key="8">
    <source>
        <dbReference type="ARBA" id="ARBA00022737"/>
    </source>
</evidence>
<evidence type="ECO:0000256" key="7">
    <source>
        <dbReference type="ARBA" id="ARBA00022723"/>
    </source>
</evidence>
<dbReference type="GO" id="GO:0035282">
    <property type="term" value="P:segmentation"/>
    <property type="evidence" value="ECO:0007669"/>
    <property type="project" value="UniProtKB-KW"/>
</dbReference>
<dbReference type="SMART" id="SM00355">
    <property type="entry name" value="ZnF_C2H2"/>
    <property type="match status" value="4"/>
</dbReference>
<dbReference type="GO" id="GO:0003677">
    <property type="term" value="F:DNA binding"/>
    <property type="evidence" value="ECO:0007669"/>
    <property type="project" value="UniProtKB-KW"/>
</dbReference>
<keyword evidence="7" id="KW-0479">Metal-binding</keyword>
<keyword evidence="11" id="KW-0238">DNA-binding</keyword>
<dbReference type="Pfam" id="PF13909">
    <property type="entry name" value="zf-H2C2_5"/>
    <property type="match status" value="1"/>
</dbReference>
<dbReference type="GO" id="GO:0008270">
    <property type="term" value="F:zinc ion binding"/>
    <property type="evidence" value="ECO:0007669"/>
    <property type="project" value="UniProtKB-KW"/>
</dbReference>
<dbReference type="OrthoDB" id="40579at2759"/>
<evidence type="ECO:0000256" key="1">
    <source>
        <dbReference type="ARBA" id="ARBA00003983"/>
    </source>
</evidence>
<feature type="domain" description="C2H2-type" evidence="15">
    <location>
        <begin position="154"/>
        <end position="181"/>
    </location>
</feature>
<evidence type="ECO:0000256" key="14">
    <source>
        <dbReference type="SAM" id="MobiDB-lite"/>
    </source>
</evidence>
<dbReference type="Pfam" id="PF00096">
    <property type="entry name" value="zf-C2H2"/>
    <property type="match status" value="1"/>
</dbReference>
<dbReference type="PANTHER" id="PTHR24392:SF49">
    <property type="entry name" value="PROTEIN HUNCHBACK"/>
    <property type="match status" value="1"/>
</dbReference>
<keyword evidence="6" id="KW-0302">Gap protein</keyword>
<protein>
    <recommendedName>
        <fullName evidence="4">Protein hunchback</fullName>
    </recommendedName>
</protein>
<evidence type="ECO:0000259" key="15">
    <source>
        <dbReference type="PROSITE" id="PS50157"/>
    </source>
</evidence>
<dbReference type="Gene3D" id="3.30.160.60">
    <property type="entry name" value="Classic Zinc Finger"/>
    <property type="match status" value="4"/>
</dbReference>
<dbReference type="GO" id="GO:0005634">
    <property type="term" value="C:nucleus"/>
    <property type="evidence" value="ECO:0007669"/>
    <property type="project" value="UniProtKB-SubCell"/>
</dbReference>
<reference evidence="16 17" key="1">
    <citation type="journal article" date="2019" name="PLoS Biol.">
        <title>Sex chromosomes control vertical transmission of feminizing Wolbachia symbionts in an isopod.</title>
        <authorList>
            <person name="Becking T."/>
            <person name="Chebbi M.A."/>
            <person name="Giraud I."/>
            <person name="Moumen B."/>
            <person name="Laverre T."/>
            <person name="Caubet Y."/>
            <person name="Peccoud J."/>
            <person name="Gilbert C."/>
            <person name="Cordaux R."/>
        </authorList>
    </citation>
    <scope>NUCLEOTIDE SEQUENCE [LARGE SCALE GENOMIC DNA]</scope>
    <source>
        <strain evidence="16">ANa2</strain>
        <tissue evidence="16">Whole body excluding digestive tract and cuticle</tissue>
    </source>
</reference>
<dbReference type="PROSITE" id="PS00028">
    <property type="entry name" value="ZINC_FINGER_C2H2_1"/>
    <property type="match status" value="1"/>
</dbReference>
<evidence type="ECO:0000256" key="4">
    <source>
        <dbReference type="ARBA" id="ARBA00013638"/>
    </source>
</evidence>
<evidence type="ECO:0000256" key="13">
    <source>
        <dbReference type="PROSITE-ProRule" id="PRU00042"/>
    </source>
</evidence>
<gene>
    <name evidence="16" type="ORF">Anas_07854</name>
</gene>
<dbReference type="AlphaFoldDB" id="A0A5N5SMD2"/>
<dbReference type="PROSITE" id="PS50157">
    <property type="entry name" value="ZINC_FINGER_C2H2_2"/>
    <property type="match status" value="4"/>
</dbReference>
<dbReference type="Proteomes" id="UP000326759">
    <property type="component" value="Unassembled WGS sequence"/>
</dbReference>
<dbReference type="PANTHER" id="PTHR24392">
    <property type="entry name" value="ZINC FINGER PROTEIN"/>
    <property type="match status" value="1"/>
</dbReference>
<sequence length="264" mass="31531">MDIKPEVEIKSELSDMLTVEMTTYDEPFDHEFSPEENECGKESSEVPKINNRELREKRKYEKKKKEPKKFECPQCTYATFRKHHFTDHLFTHSNEKPYKCLHCEYACNRKFNLTKHLLTHSTTKLFKCDECDYSTNNKQTLTRHKLTHSDIKLFKCSECEYACNRKYHLSQHMLTHSPLRRVGKYICSIRTVDQDNQRTTHNDDNGNELRKERNNQMNSNLHMKDGNTTQTNDPLHMEEGNTQTNVPFAYECRKYPKECYFAYE</sequence>
<evidence type="ECO:0000256" key="5">
    <source>
        <dbReference type="ARBA" id="ARBA00022473"/>
    </source>
</evidence>
<evidence type="ECO:0000256" key="11">
    <source>
        <dbReference type="ARBA" id="ARBA00023125"/>
    </source>
</evidence>
<dbReference type="SUPFAM" id="SSF57667">
    <property type="entry name" value="beta-beta-alpha zinc fingers"/>
    <property type="match status" value="2"/>
</dbReference>
<feature type="domain" description="C2H2-type" evidence="15">
    <location>
        <begin position="70"/>
        <end position="97"/>
    </location>
</feature>
<keyword evidence="5" id="KW-0217">Developmental protein</keyword>
<dbReference type="InterPro" id="IPR013087">
    <property type="entry name" value="Znf_C2H2_type"/>
</dbReference>
<comment type="caution">
    <text evidence="16">The sequence shown here is derived from an EMBL/GenBank/DDBJ whole genome shotgun (WGS) entry which is preliminary data.</text>
</comment>
<feature type="region of interest" description="Disordered" evidence="14">
    <location>
        <begin position="30"/>
        <end position="62"/>
    </location>
</feature>
<keyword evidence="10" id="KW-0862">Zinc</keyword>
<evidence type="ECO:0000256" key="10">
    <source>
        <dbReference type="ARBA" id="ARBA00022833"/>
    </source>
</evidence>
<comment type="function">
    <text evidence="1">Gap class segmentation protein that controls development of head structures.</text>
</comment>
<keyword evidence="9 13" id="KW-0863">Zinc-finger</keyword>
<accession>A0A5N5SMD2</accession>
<keyword evidence="17" id="KW-1185">Reference proteome</keyword>
<dbReference type="FunFam" id="3.30.160.60:FF:000448">
    <property type="entry name" value="RE1-silencing transcription factor A"/>
    <property type="match status" value="3"/>
</dbReference>
<evidence type="ECO:0000256" key="3">
    <source>
        <dbReference type="ARBA" id="ARBA00007746"/>
    </source>
</evidence>
<comment type="subcellular location">
    <subcellularLocation>
        <location evidence="2">Nucleus</location>
    </subcellularLocation>
</comment>
<keyword evidence="12" id="KW-0539">Nucleus</keyword>
<name>A0A5N5SMD2_9CRUS</name>
<feature type="domain" description="C2H2-type" evidence="15">
    <location>
        <begin position="98"/>
        <end position="125"/>
    </location>
</feature>
<evidence type="ECO:0000313" key="16">
    <source>
        <dbReference type="EMBL" id="KAB7494868.1"/>
    </source>
</evidence>
<organism evidence="16 17">
    <name type="scientific">Armadillidium nasatum</name>
    <dbReference type="NCBI Taxonomy" id="96803"/>
    <lineage>
        <taxon>Eukaryota</taxon>
        <taxon>Metazoa</taxon>
        <taxon>Ecdysozoa</taxon>
        <taxon>Arthropoda</taxon>
        <taxon>Crustacea</taxon>
        <taxon>Multicrustacea</taxon>
        <taxon>Malacostraca</taxon>
        <taxon>Eumalacostraca</taxon>
        <taxon>Peracarida</taxon>
        <taxon>Isopoda</taxon>
        <taxon>Oniscidea</taxon>
        <taxon>Crinocheta</taxon>
        <taxon>Armadillidiidae</taxon>
        <taxon>Armadillidium</taxon>
    </lineage>
</organism>
<keyword evidence="8" id="KW-0677">Repeat</keyword>